<name>A0A8H6WEY5_9AGAR</name>
<feature type="region of interest" description="Disordered" evidence="1">
    <location>
        <begin position="380"/>
        <end position="399"/>
    </location>
</feature>
<evidence type="ECO:0000313" key="4">
    <source>
        <dbReference type="Proteomes" id="UP000636479"/>
    </source>
</evidence>
<evidence type="ECO:0000256" key="2">
    <source>
        <dbReference type="SAM" id="Phobius"/>
    </source>
</evidence>
<gene>
    <name evidence="3" type="ORF">MIND_00368000</name>
</gene>
<evidence type="ECO:0000313" key="3">
    <source>
        <dbReference type="EMBL" id="KAF7309954.1"/>
    </source>
</evidence>
<feature type="compositionally biased region" description="Low complexity" evidence="1">
    <location>
        <begin position="380"/>
        <end position="395"/>
    </location>
</feature>
<comment type="caution">
    <text evidence="3">The sequence shown here is derived from an EMBL/GenBank/DDBJ whole genome shotgun (WGS) entry which is preliminary data.</text>
</comment>
<dbReference type="OrthoDB" id="10263751at2759"/>
<dbReference type="RefSeq" id="XP_037223404.1">
    <property type="nucleotide sequence ID" value="XM_037360519.1"/>
</dbReference>
<keyword evidence="2" id="KW-0472">Membrane</keyword>
<dbReference type="PANTHER" id="PTHR42032:SF1">
    <property type="entry name" value="YALI0E30679P"/>
    <property type="match status" value="1"/>
</dbReference>
<keyword evidence="2" id="KW-1133">Transmembrane helix</keyword>
<organism evidence="3 4">
    <name type="scientific">Mycena indigotica</name>
    <dbReference type="NCBI Taxonomy" id="2126181"/>
    <lineage>
        <taxon>Eukaryota</taxon>
        <taxon>Fungi</taxon>
        <taxon>Dikarya</taxon>
        <taxon>Basidiomycota</taxon>
        <taxon>Agaricomycotina</taxon>
        <taxon>Agaricomycetes</taxon>
        <taxon>Agaricomycetidae</taxon>
        <taxon>Agaricales</taxon>
        <taxon>Marasmiineae</taxon>
        <taxon>Mycenaceae</taxon>
        <taxon>Mycena</taxon>
    </lineage>
</organism>
<dbReference type="PANTHER" id="PTHR42032">
    <property type="entry name" value="YALI0E30679P"/>
    <property type="match status" value="1"/>
</dbReference>
<dbReference type="EMBL" id="JACAZF010000003">
    <property type="protein sequence ID" value="KAF7309954.1"/>
    <property type="molecule type" value="Genomic_DNA"/>
</dbReference>
<evidence type="ECO:0000256" key="1">
    <source>
        <dbReference type="SAM" id="MobiDB-lite"/>
    </source>
</evidence>
<sequence length="478" mass="52547">MASSSRASTSATPLRRRTHTLNNRRSSSTASSTIRPDESTDQEADETLPSPPTSLVEEENDTETEQYADDEGDEEQAALPDAGNESEDEIEEYHHRPWYKPSLPVLLPLAASFGNWLTGGDQLKDIALLLLLMFYLHQLVETPWTLYRNARPRRSLSSPITLNHPTTNEARSELRRLELFLLFVCLVAPALGVVLLRTLTSTAPYSSSPTQRQPISWFSTSIFALLTAFRPLRELVSLITTRTSTLHTRIHTGPIENGNGEQSIELVSLRAEVALLSNRLDALSQNLPRKDKAASNPHMNTLINRLDALTVLVSSHSELIPLLEDGVHRLERRVGRLRAGRKAQNNSQQQAGATTNTIFVPAPIRPPFLSWLISPTQAVPSPQSSAAPPLSPSSSKIRTPLGLAPIPEESETMPASFPIRASYRVEHVKPVSKAVPGSQLQPVLDIISNLALAPLQLILLPLYIALLPLRSVLKALVG</sequence>
<dbReference type="AlphaFoldDB" id="A0A8H6WEY5"/>
<dbReference type="GeneID" id="59343035"/>
<keyword evidence="2" id="KW-0812">Transmembrane</keyword>
<feature type="compositionally biased region" description="Low complexity" evidence="1">
    <location>
        <begin position="1"/>
        <end position="13"/>
    </location>
</feature>
<reference evidence="3" key="1">
    <citation type="submission" date="2020-05" db="EMBL/GenBank/DDBJ databases">
        <title>Mycena genomes resolve the evolution of fungal bioluminescence.</title>
        <authorList>
            <person name="Tsai I.J."/>
        </authorList>
    </citation>
    <scope>NUCLEOTIDE SEQUENCE</scope>
    <source>
        <strain evidence="3">171206Taipei</strain>
    </source>
</reference>
<dbReference type="Proteomes" id="UP000636479">
    <property type="component" value="Unassembled WGS sequence"/>
</dbReference>
<accession>A0A8H6WEY5</accession>
<feature type="compositionally biased region" description="Acidic residues" evidence="1">
    <location>
        <begin position="56"/>
        <end position="76"/>
    </location>
</feature>
<feature type="compositionally biased region" description="Low complexity" evidence="1">
    <location>
        <begin position="20"/>
        <end position="33"/>
    </location>
</feature>
<proteinExistence type="predicted"/>
<feature type="region of interest" description="Disordered" evidence="1">
    <location>
        <begin position="1"/>
        <end position="91"/>
    </location>
</feature>
<keyword evidence="4" id="KW-1185">Reference proteome</keyword>
<protein>
    <submittedName>
        <fullName evidence="3">OTU domain-containing protein</fullName>
    </submittedName>
</protein>
<feature type="transmembrane region" description="Helical" evidence="2">
    <location>
        <begin position="177"/>
        <end position="195"/>
    </location>
</feature>